<name>A0ABP4XIL3_9MICO</name>
<evidence type="ECO:0000313" key="4">
    <source>
        <dbReference type="Proteomes" id="UP001499938"/>
    </source>
</evidence>
<sequence length="76" mass="7760">MAMSVLMLAAEGAAEGGEKMHELPMPAYLYGVIALVLFALALAVTWAFRGTAAKLGQPKGAAHGHGHDTSAGSSNH</sequence>
<reference evidence="4" key="1">
    <citation type="journal article" date="2019" name="Int. J. Syst. Evol. Microbiol.">
        <title>The Global Catalogue of Microorganisms (GCM) 10K type strain sequencing project: providing services to taxonomists for standard genome sequencing and annotation.</title>
        <authorList>
            <consortium name="The Broad Institute Genomics Platform"/>
            <consortium name="The Broad Institute Genome Sequencing Center for Infectious Disease"/>
            <person name="Wu L."/>
            <person name="Ma J."/>
        </authorList>
    </citation>
    <scope>NUCLEOTIDE SEQUENCE [LARGE SCALE GENOMIC DNA]</scope>
    <source>
        <strain evidence="4">JCM 15592</strain>
    </source>
</reference>
<dbReference type="Proteomes" id="UP001499938">
    <property type="component" value="Unassembled WGS sequence"/>
</dbReference>
<evidence type="ECO:0000256" key="1">
    <source>
        <dbReference type="SAM" id="MobiDB-lite"/>
    </source>
</evidence>
<dbReference type="EMBL" id="BAAAPO010000010">
    <property type="protein sequence ID" value="GAA1783863.1"/>
    <property type="molecule type" value="Genomic_DNA"/>
</dbReference>
<organism evidence="3 4">
    <name type="scientific">Nostocoides veronense</name>
    <dbReference type="NCBI Taxonomy" id="330836"/>
    <lineage>
        <taxon>Bacteria</taxon>
        <taxon>Bacillati</taxon>
        <taxon>Actinomycetota</taxon>
        <taxon>Actinomycetes</taxon>
        <taxon>Micrococcales</taxon>
        <taxon>Intrasporangiaceae</taxon>
        <taxon>Nostocoides</taxon>
    </lineage>
</organism>
<proteinExistence type="predicted"/>
<feature type="transmembrane region" description="Helical" evidence="2">
    <location>
        <begin position="27"/>
        <end position="48"/>
    </location>
</feature>
<protein>
    <submittedName>
        <fullName evidence="3">Uncharacterized protein</fullName>
    </submittedName>
</protein>
<keyword evidence="2" id="KW-0472">Membrane</keyword>
<evidence type="ECO:0000313" key="3">
    <source>
        <dbReference type="EMBL" id="GAA1783863.1"/>
    </source>
</evidence>
<dbReference type="RefSeq" id="WP_344081235.1">
    <property type="nucleotide sequence ID" value="NZ_BAAAPO010000010.1"/>
</dbReference>
<gene>
    <name evidence="3" type="ORF">GCM10009811_06490</name>
</gene>
<feature type="region of interest" description="Disordered" evidence="1">
    <location>
        <begin position="56"/>
        <end position="76"/>
    </location>
</feature>
<comment type="caution">
    <text evidence="3">The sequence shown here is derived from an EMBL/GenBank/DDBJ whole genome shotgun (WGS) entry which is preliminary data.</text>
</comment>
<keyword evidence="2" id="KW-0812">Transmembrane</keyword>
<keyword evidence="4" id="KW-1185">Reference proteome</keyword>
<keyword evidence="2" id="KW-1133">Transmembrane helix</keyword>
<evidence type="ECO:0000256" key="2">
    <source>
        <dbReference type="SAM" id="Phobius"/>
    </source>
</evidence>
<accession>A0ABP4XIL3</accession>